<dbReference type="Proteomes" id="UP000447434">
    <property type="component" value="Chromosome 2"/>
</dbReference>
<gene>
    <name evidence="1" type="ORF">Lalb_Chr02g0142941</name>
</gene>
<comment type="caution">
    <text evidence="1">The sequence shown here is derived from an EMBL/GenBank/DDBJ whole genome shotgun (WGS) entry which is preliminary data.</text>
</comment>
<sequence length="71" mass="8227">MATFTRKGDTRLRRLKEKDTRNDLFKSCVRSESYMKGNPSPLVCHGSYCIQHTKPDEHMEEKLLTSPRIGT</sequence>
<evidence type="ECO:0000313" key="1">
    <source>
        <dbReference type="EMBL" id="KAE9618456.1"/>
    </source>
</evidence>
<name>A0A6A4QZ16_LUPAL</name>
<reference evidence="2" key="1">
    <citation type="journal article" date="2020" name="Nat. Commun.">
        <title>Genome sequence of the cluster root forming white lupin.</title>
        <authorList>
            <person name="Hufnagel B."/>
            <person name="Marques A."/>
            <person name="Soriano A."/>
            <person name="Marques L."/>
            <person name="Divol F."/>
            <person name="Doumas P."/>
            <person name="Sallet E."/>
            <person name="Mancinotti D."/>
            <person name="Carrere S."/>
            <person name="Marande W."/>
            <person name="Arribat S."/>
            <person name="Keller J."/>
            <person name="Huneau C."/>
            <person name="Blein T."/>
            <person name="Aime D."/>
            <person name="Laguerre M."/>
            <person name="Taylor J."/>
            <person name="Schubert V."/>
            <person name="Nelson M."/>
            <person name="Geu-Flores F."/>
            <person name="Crespi M."/>
            <person name="Gallardo-Guerrero K."/>
            <person name="Delaux P.-M."/>
            <person name="Salse J."/>
            <person name="Berges H."/>
            <person name="Guyot R."/>
            <person name="Gouzy J."/>
            <person name="Peret B."/>
        </authorList>
    </citation>
    <scope>NUCLEOTIDE SEQUENCE [LARGE SCALE GENOMIC DNA]</scope>
    <source>
        <strain evidence="2">cv. Amiga</strain>
    </source>
</reference>
<dbReference type="AlphaFoldDB" id="A0A6A4QZ16"/>
<evidence type="ECO:0000313" key="2">
    <source>
        <dbReference type="Proteomes" id="UP000447434"/>
    </source>
</evidence>
<keyword evidence="2" id="KW-1185">Reference proteome</keyword>
<protein>
    <submittedName>
        <fullName evidence="1">Uncharacterized protein</fullName>
    </submittedName>
</protein>
<dbReference type="EMBL" id="WOCE01000002">
    <property type="protein sequence ID" value="KAE9618456.1"/>
    <property type="molecule type" value="Genomic_DNA"/>
</dbReference>
<accession>A0A6A4QZ16</accession>
<proteinExistence type="predicted"/>
<organism evidence="1 2">
    <name type="scientific">Lupinus albus</name>
    <name type="common">White lupine</name>
    <name type="synonym">Lupinus termis</name>
    <dbReference type="NCBI Taxonomy" id="3870"/>
    <lineage>
        <taxon>Eukaryota</taxon>
        <taxon>Viridiplantae</taxon>
        <taxon>Streptophyta</taxon>
        <taxon>Embryophyta</taxon>
        <taxon>Tracheophyta</taxon>
        <taxon>Spermatophyta</taxon>
        <taxon>Magnoliopsida</taxon>
        <taxon>eudicotyledons</taxon>
        <taxon>Gunneridae</taxon>
        <taxon>Pentapetalae</taxon>
        <taxon>rosids</taxon>
        <taxon>fabids</taxon>
        <taxon>Fabales</taxon>
        <taxon>Fabaceae</taxon>
        <taxon>Papilionoideae</taxon>
        <taxon>50 kb inversion clade</taxon>
        <taxon>genistoids sensu lato</taxon>
        <taxon>core genistoids</taxon>
        <taxon>Genisteae</taxon>
        <taxon>Lupinus</taxon>
    </lineage>
</organism>